<dbReference type="Pfam" id="PF01546">
    <property type="entry name" value="Peptidase_M20"/>
    <property type="match status" value="1"/>
</dbReference>
<evidence type="ECO:0000256" key="1">
    <source>
        <dbReference type="ARBA" id="ARBA00022801"/>
    </source>
</evidence>
<dbReference type="InterPro" id="IPR002933">
    <property type="entry name" value="Peptidase_M20"/>
</dbReference>
<dbReference type="SUPFAM" id="SSF53187">
    <property type="entry name" value="Zn-dependent exopeptidases"/>
    <property type="match status" value="1"/>
</dbReference>
<dbReference type="PIRSF" id="PIRSF005962">
    <property type="entry name" value="Pept_M20D_amidohydro"/>
    <property type="match status" value="1"/>
</dbReference>
<dbReference type="NCBIfam" id="TIGR01891">
    <property type="entry name" value="amidohydrolases"/>
    <property type="match status" value="1"/>
</dbReference>
<evidence type="ECO:0000313" key="4">
    <source>
        <dbReference type="Proteomes" id="UP001597173"/>
    </source>
</evidence>
<name>A0ABW3YRG0_MYCRA</name>
<dbReference type="SUPFAM" id="SSF55031">
    <property type="entry name" value="Bacterial exopeptidase dimerisation domain"/>
    <property type="match status" value="1"/>
</dbReference>
<dbReference type="InterPro" id="IPR017439">
    <property type="entry name" value="Amidohydrolase"/>
</dbReference>
<dbReference type="Gene3D" id="3.30.70.360">
    <property type="match status" value="1"/>
</dbReference>
<comment type="caution">
    <text evidence="3">The sequence shown here is derived from an EMBL/GenBank/DDBJ whole genome shotgun (WGS) entry which is preliminary data.</text>
</comment>
<evidence type="ECO:0000259" key="2">
    <source>
        <dbReference type="Pfam" id="PF07687"/>
    </source>
</evidence>
<dbReference type="EMBL" id="JBHTNF010000002">
    <property type="protein sequence ID" value="MFD1327183.1"/>
    <property type="molecule type" value="Genomic_DNA"/>
</dbReference>
<dbReference type="Pfam" id="PF07687">
    <property type="entry name" value="M20_dimer"/>
    <property type="match status" value="1"/>
</dbReference>
<proteinExistence type="predicted"/>
<dbReference type="Gene3D" id="3.40.630.10">
    <property type="entry name" value="Zn peptidases"/>
    <property type="match status" value="1"/>
</dbReference>
<accession>A0ABW3YRG0</accession>
<dbReference type="PANTHER" id="PTHR11014">
    <property type="entry name" value="PEPTIDASE M20 FAMILY MEMBER"/>
    <property type="match status" value="1"/>
</dbReference>
<gene>
    <name evidence="3" type="ORF">ACFQ33_04670</name>
</gene>
<sequence>MTADLPHDLVQEALQWRHDLHRHPEIAYQEHRTSAFVAGRLSEFGYEVTRGLGGTGVVGTLRRGSSTRSIALRADMDALPIHEQTGVAHSSTVAGMMHACGHDGHTAMLLAAARHAATREDLDGVLHVIFQPAEEVEGGAQKMIEDGLFDQIAPDRIFGLHNWPDAQPGTVAAPDGAMMSAFGTFDITVSGKGAHGAMPHQSADPILAASQIVSALQVIAARNVSPLDSIVVSVTKMHGGDAYNVIPGSLHLAGTTRWFTAEGVELIERRLTEVAQHVAAGFECRAEVVHQRRYPATINDAGAATFVRSVAAEAGFGIVSAPPSMGAEDFSFMLERKPGCYIWLGAGRNGKNPMLHSPFYDFNDAVLGDGIRLWDRLIGAALAA</sequence>
<dbReference type="RefSeq" id="WP_374834836.1">
    <property type="nucleotide sequence ID" value="NZ_JBHEEW010000001.1"/>
</dbReference>
<dbReference type="InterPro" id="IPR011650">
    <property type="entry name" value="Peptidase_M20_dimer"/>
</dbReference>
<dbReference type="InterPro" id="IPR036264">
    <property type="entry name" value="Bact_exopeptidase_dim_dom"/>
</dbReference>
<evidence type="ECO:0000313" key="3">
    <source>
        <dbReference type="EMBL" id="MFD1327183.1"/>
    </source>
</evidence>
<organism evidence="3 4">
    <name type="scientific">Mycoplana ramosa</name>
    <name type="common">Mycoplana bullata</name>
    <dbReference type="NCBI Taxonomy" id="40837"/>
    <lineage>
        <taxon>Bacteria</taxon>
        <taxon>Pseudomonadati</taxon>
        <taxon>Pseudomonadota</taxon>
        <taxon>Alphaproteobacteria</taxon>
        <taxon>Hyphomicrobiales</taxon>
        <taxon>Rhizobiaceae</taxon>
        <taxon>Mycoplana</taxon>
    </lineage>
</organism>
<keyword evidence="4" id="KW-1185">Reference proteome</keyword>
<feature type="domain" description="Peptidase M20 dimerisation" evidence="2">
    <location>
        <begin position="183"/>
        <end position="278"/>
    </location>
</feature>
<dbReference type="PANTHER" id="PTHR11014:SF63">
    <property type="entry name" value="METALLOPEPTIDASE, PUTATIVE (AFU_ORTHOLOGUE AFUA_6G09600)-RELATED"/>
    <property type="match status" value="1"/>
</dbReference>
<protein>
    <submittedName>
        <fullName evidence="3">Amidohydrolase</fullName>
    </submittedName>
</protein>
<reference evidence="4" key="1">
    <citation type="journal article" date="2019" name="Int. J. Syst. Evol. Microbiol.">
        <title>The Global Catalogue of Microorganisms (GCM) 10K type strain sequencing project: providing services to taxonomists for standard genome sequencing and annotation.</title>
        <authorList>
            <consortium name="The Broad Institute Genomics Platform"/>
            <consortium name="The Broad Institute Genome Sequencing Center for Infectious Disease"/>
            <person name="Wu L."/>
            <person name="Ma J."/>
        </authorList>
    </citation>
    <scope>NUCLEOTIDE SEQUENCE [LARGE SCALE GENOMIC DNA]</scope>
    <source>
        <strain evidence="4">CCUG 55609</strain>
    </source>
</reference>
<keyword evidence="1" id="KW-0378">Hydrolase</keyword>
<dbReference type="Proteomes" id="UP001597173">
    <property type="component" value="Unassembled WGS sequence"/>
</dbReference>